<dbReference type="Pfam" id="PF09982">
    <property type="entry name" value="LpxR"/>
    <property type="match status" value="1"/>
</dbReference>
<sequence>MRRLIGSFLLCLLYLGVLAQSNDEQVVVRKSQLIIRLDNDAFISGRKDRYYSAGHFLDYYQYLGDGKSYSLGFGNLILTPDLPAELPPSEIDRPFAGLNYLKFGFQKRKQNWFYEASLLTGIIGPKSGVGQFHDWYHDLANFPRAMGWENQIEDSFIINLESTVIRSIWGNGNFEILGEANAALGNLEQSLSIKPSFRIGTFQPLAYSQINGSRVGTRSRQEQFFQFGAELKRVFFNRTIDGDLISPEIPPSFESKDYIGELFGEFILNYNHFGMGYGIYYRTKENESARDQVFARITLSWLF</sequence>
<dbReference type="Proteomes" id="UP001595805">
    <property type="component" value="Unassembled WGS sequence"/>
</dbReference>
<evidence type="ECO:0000313" key="2">
    <source>
        <dbReference type="EMBL" id="MFC3879005.1"/>
    </source>
</evidence>
<name>A0ABV8AMQ5_9BACT</name>
<keyword evidence="1" id="KW-0732">Signal</keyword>
<evidence type="ECO:0000313" key="3">
    <source>
        <dbReference type="Proteomes" id="UP001595805"/>
    </source>
</evidence>
<dbReference type="EMBL" id="JBHRZS010000003">
    <property type="protein sequence ID" value="MFC3879005.1"/>
    <property type="molecule type" value="Genomic_DNA"/>
</dbReference>
<accession>A0ABV8AMQ5</accession>
<dbReference type="InterPro" id="IPR037107">
    <property type="entry name" value="Put_OMP_sf"/>
</dbReference>
<proteinExistence type="predicted"/>
<comment type="caution">
    <text evidence="2">The sequence shown here is derived from an EMBL/GenBank/DDBJ whole genome shotgun (WGS) entry which is preliminary data.</text>
</comment>
<reference evidence="3" key="1">
    <citation type="journal article" date="2019" name="Int. J. Syst. Evol. Microbiol.">
        <title>The Global Catalogue of Microorganisms (GCM) 10K type strain sequencing project: providing services to taxonomists for standard genome sequencing and annotation.</title>
        <authorList>
            <consortium name="The Broad Institute Genomics Platform"/>
            <consortium name="The Broad Institute Genome Sequencing Center for Infectious Disease"/>
            <person name="Wu L."/>
            <person name="Ma J."/>
        </authorList>
    </citation>
    <scope>NUCLEOTIDE SEQUENCE [LARGE SCALE GENOMIC DNA]</scope>
    <source>
        <strain evidence="3">CCUG 60523</strain>
    </source>
</reference>
<feature type="chain" id="PRO_5047224600" evidence="1">
    <location>
        <begin position="20"/>
        <end position="303"/>
    </location>
</feature>
<gene>
    <name evidence="2" type="ORF">ACFOSV_02400</name>
</gene>
<feature type="signal peptide" evidence="1">
    <location>
        <begin position="1"/>
        <end position="19"/>
    </location>
</feature>
<keyword evidence="3" id="KW-1185">Reference proteome</keyword>
<dbReference type="InterPro" id="IPR018707">
    <property type="entry name" value="LpxR"/>
</dbReference>
<evidence type="ECO:0000256" key="1">
    <source>
        <dbReference type="SAM" id="SignalP"/>
    </source>
</evidence>
<protein>
    <submittedName>
        <fullName evidence="2">Lipid A-modifier LpxR family protein</fullName>
    </submittedName>
</protein>
<organism evidence="2 3">
    <name type="scientific">Algoriphagus namhaensis</name>
    <dbReference type="NCBI Taxonomy" id="915353"/>
    <lineage>
        <taxon>Bacteria</taxon>
        <taxon>Pseudomonadati</taxon>
        <taxon>Bacteroidota</taxon>
        <taxon>Cytophagia</taxon>
        <taxon>Cytophagales</taxon>
        <taxon>Cyclobacteriaceae</taxon>
        <taxon>Algoriphagus</taxon>
    </lineage>
</organism>
<dbReference type="Gene3D" id="2.40.128.140">
    <property type="entry name" value="Outer membrane protein"/>
    <property type="match status" value="1"/>
</dbReference>
<dbReference type="RefSeq" id="WP_377903021.1">
    <property type="nucleotide sequence ID" value="NZ_JBHRZS010000003.1"/>
</dbReference>